<gene>
    <name evidence="1" type="ORF">Tci_898449</name>
</gene>
<accession>A0A699UVJ9</accession>
<protein>
    <submittedName>
        <fullName evidence="1">Uncharacterized protein</fullName>
    </submittedName>
</protein>
<evidence type="ECO:0000313" key="1">
    <source>
        <dbReference type="EMBL" id="GFD26480.1"/>
    </source>
</evidence>
<organism evidence="1">
    <name type="scientific">Tanacetum cinerariifolium</name>
    <name type="common">Dalmatian daisy</name>
    <name type="synonym">Chrysanthemum cinerariifolium</name>
    <dbReference type="NCBI Taxonomy" id="118510"/>
    <lineage>
        <taxon>Eukaryota</taxon>
        <taxon>Viridiplantae</taxon>
        <taxon>Streptophyta</taxon>
        <taxon>Embryophyta</taxon>
        <taxon>Tracheophyta</taxon>
        <taxon>Spermatophyta</taxon>
        <taxon>Magnoliopsida</taxon>
        <taxon>eudicotyledons</taxon>
        <taxon>Gunneridae</taxon>
        <taxon>Pentapetalae</taxon>
        <taxon>asterids</taxon>
        <taxon>campanulids</taxon>
        <taxon>Asterales</taxon>
        <taxon>Asteraceae</taxon>
        <taxon>Asteroideae</taxon>
        <taxon>Anthemideae</taxon>
        <taxon>Anthemidinae</taxon>
        <taxon>Tanacetum</taxon>
    </lineage>
</organism>
<dbReference type="EMBL" id="BKCJ011369102">
    <property type="protein sequence ID" value="GFD26480.1"/>
    <property type="molecule type" value="Genomic_DNA"/>
</dbReference>
<comment type="caution">
    <text evidence="1">The sequence shown here is derived from an EMBL/GenBank/DDBJ whole genome shotgun (WGS) entry which is preliminary data.</text>
</comment>
<reference evidence="1" key="1">
    <citation type="journal article" date="2019" name="Sci. Rep.">
        <title>Draft genome of Tanacetum cinerariifolium, the natural source of mosquito coil.</title>
        <authorList>
            <person name="Yamashiro T."/>
            <person name="Shiraishi A."/>
            <person name="Satake H."/>
            <person name="Nakayama K."/>
        </authorList>
    </citation>
    <scope>NUCLEOTIDE SEQUENCE</scope>
</reference>
<sequence>MIPFPKNESFHFDRYYVPSSLHPPEKPLDNDGIYFDIKPDMGVLTAKLFNPSILASKEEKSPYVLSYWGFKAFHIINNFSKSPMMIYGEDIPILDVPFLHFYPP</sequence>
<name>A0A699UVJ9_TANCI</name>
<dbReference type="AlphaFoldDB" id="A0A699UVJ9"/>
<proteinExistence type="predicted"/>